<evidence type="ECO:0000256" key="1">
    <source>
        <dbReference type="SAM" id="MobiDB-lite"/>
    </source>
</evidence>
<organism evidence="3 4">
    <name type="scientific">Riccia fluitans</name>
    <dbReference type="NCBI Taxonomy" id="41844"/>
    <lineage>
        <taxon>Eukaryota</taxon>
        <taxon>Viridiplantae</taxon>
        <taxon>Streptophyta</taxon>
        <taxon>Embryophyta</taxon>
        <taxon>Marchantiophyta</taxon>
        <taxon>Marchantiopsida</taxon>
        <taxon>Marchantiidae</taxon>
        <taxon>Marchantiales</taxon>
        <taxon>Ricciaceae</taxon>
        <taxon>Riccia</taxon>
    </lineage>
</organism>
<evidence type="ECO:0000313" key="4">
    <source>
        <dbReference type="Proteomes" id="UP001605036"/>
    </source>
</evidence>
<feature type="compositionally biased region" description="Basic and acidic residues" evidence="1">
    <location>
        <begin position="37"/>
        <end position="61"/>
    </location>
</feature>
<dbReference type="Proteomes" id="UP001605036">
    <property type="component" value="Unassembled WGS sequence"/>
</dbReference>
<sequence>MDDDGVPSLHEGFRFGLSGFSILQGRIGKTAKQNNRCFDHGARAKPTEDDGIGEETKQRTMERPTNGIALVVVATILAFTSCALGAGWQAMSLLTSRLQLEP</sequence>
<keyword evidence="4" id="KW-1185">Reference proteome</keyword>
<keyword evidence="2" id="KW-0472">Membrane</keyword>
<keyword evidence="2" id="KW-1133">Transmembrane helix</keyword>
<keyword evidence="2" id="KW-0812">Transmembrane</keyword>
<dbReference type="EMBL" id="JBHFFA010000002">
    <property type="protein sequence ID" value="KAL2643123.1"/>
    <property type="molecule type" value="Genomic_DNA"/>
</dbReference>
<reference evidence="3 4" key="1">
    <citation type="submission" date="2024-09" db="EMBL/GenBank/DDBJ databases">
        <title>Chromosome-scale assembly of Riccia fluitans.</title>
        <authorList>
            <person name="Paukszto L."/>
            <person name="Sawicki J."/>
            <person name="Karawczyk K."/>
            <person name="Piernik-Szablinska J."/>
            <person name="Szczecinska M."/>
            <person name="Mazdziarz M."/>
        </authorList>
    </citation>
    <scope>NUCLEOTIDE SEQUENCE [LARGE SCALE GENOMIC DNA]</scope>
    <source>
        <strain evidence="3">Rf_01</strain>
        <tissue evidence="3">Aerial parts of the thallus</tissue>
    </source>
</reference>
<protein>
    <submittedName>
        <fullName evidence="3">Uncharacterized protein</fullName>
    </submittedName>
</protein>
<name>A0ABD1Z5R4_9MARC</name>
<evidence type="ECO:0000313" key="3">
    <source>
        <dbReference type="EMBL" id="KAL2643123.1"/>
    </source>
</evidence>
<comment type="caution">
    <text evidence="3">The sequence shown here is derived from an EMBL/GenBank/DDBJ whole genome shotgun (WGS) entry which is preliminary data.</text>
</comment>
<feature type="transmembrane region" description="Helical" evidence="2">
    <location>
        <begin position="67"/>
        <end position="88"/>
    </location>
</feature>
<evidence type="ECO:0000256" key="2">
    <source>
        <dbReference type="SAM" id="Phobius"/>
    </source>
</evidence>
<dbReference type="AlphaFoldDB" id="A0ABD1Z5R4"/>
<gene>
    <name evidence="3" type="ORF">R1flu_010710</name>
</gene>
<feature type="region of interest" description="Disordered" evidence="1">
    <location>
        <begin position="34"/>
        <end position="61"/>
    </location>
</feature>
<proteinExistence type="predicted"/>
<accession>A0ABD1Z5R4</accession>